<evidence type="ECO:0000259" key="8">
    <source>
        <dbReference type="PROSITE" id="PS50928"/>
    </source>
</evidence>
<name>A0ABU1D9W1_9BURK</name>
<sequence length="277" mass="29939">MSHSINSSQPNVQFFEETTPTKKSSSPARWQIYLWRIAVIIVLALLWEWGANTGFLDHRFVGRPSGIGHALYEIMTGPTIWTHASSTIIATILAFFIGSILGIACGLVLAAWPLLDDILDPIIVGLNSIPRVALAPLFILWFGIGIESKAFAGFSLVFFILLITTRSGLKNADPDLLLMARTLCASKLQTFLTVVVPISVPAIFSGLELAAVYSLLGVVVAEMIASQAGLGVVVSQYAQTFAINETFAVLIILGVLSALLATAVQLVEAWVLKWKDE</sequence>
<keyword evidence="10" id="KW-1185">Reference proteome</keyword>
<protein>
    <submittedName>
        <fullName evidence="9">ABC transporter permease</fullName>
    </submittedName>
</protein>
<dbReference type="Pfam" id="PF00528">
    <property type="entry name" value="BPD_transp_1"/>
    <property type="match status" value="1"/>
</dbReference>
<evidence type="ECO:0000256" key="1">
    <source>
        <dbReference type="ARBA" id="ARBA00004651"/>
    </source>
</evidence>
<feature type="transmembrane region" description="Helical" evidence="7">
    <location>
        <begin position="150"/>
        <end position="169"/>
    </location>
</feature>
<dbReference type="Proteomes" id="UP001232156">
    <property type="component" value="Unassembled WGS sequence"/>
</dbReference>
<keyword evidence="3" id="KW-1003">Cell membrane</keyword>
<keyword evidence="2 7" id="KW-0813">Transport</keyword>
<reference evidence="9 10" key="1">
    <citation type="submission" date="2023-08" db="EMBL/GenBank/DDBJ databases">
        <title>Alcaligenaceae gen. nov., a novel taxon isolated from the sludge of Yixing Pesticide Factory.</title>
        <authorList>
            <person name="Ruan L."/>
        </authorList>
    </citation>
    <scope>NUCLEOTIDE SEQUENCE [LARGE SCALE GENOMIC DNA]</scope>
    <source>
        <strain evidence="9 10">LG-2</strain>
    </source>
</reference>
<evidence type="ECO:0000256" key="2">
    <source>
        <dbReference type="ARBA" id="ARBA00022448"/>
    </source>
</evidence>
<evidence type="ECO:0000256" key="5">
    <source>
        <dbReference type="ARBA" id="ARBA00022989"/>
    </source>
</evidence>
<dbReference type="RefSeq" id="WP_347287684.1">
    <property type="nucleotide sequence ID" value="NZ_JAUZQE010000058.1"/>
</dbReference>
<keyword evidence="5 7" id="KW-1133">Transmembrane helix</keyword>
<feature type="transmembrane region" description="Helical" evidence="7">
    <location>
        <begin position="88"/>
        <end position="115"/>
    </location>
</feature>
<feature type="transmembrane region" description="Helical" evidence="7">
    <location>
        <begin position="246"/>
        <end position="267"/>
    </location>
</feature>
<feature type="transmembrane region" description="Helical" evidence="7">
    <location>
        <begin position="190"/>
        <end position="207"/>
    </location>
</feature>
<comment type="caution">
    <text evidence="9">The sequence shown here is derived from an EMBL/GenBank/DDBJ whole genome shotgun (WGS) entry which is preliminary data.</text>
</comment>
<feature type="transmembrane region" description="Helical" evidence="7">
    <location>
        <begin position="32"/>
        <end position="50"/>
    </location>
</feature>
<dbReference type="CDD" id="cd06261">
    <property type="entry name" value="TM_PBP2"/>
    <property type="match status" value="1"/>
</dbReference>
<evidence type="ECO:0000256" key="6">
    <source>
        <dbReference type="ARBA" id="ARBA00023136"/>
    </source>
</evidence>
<keyword evidence="6 7" id="KW-0472">Membrane</keyword>
<keyword evidence="4 7" id="KW-0812">Transmembrane</keyword>
<comment type="subcellular location">
    <subcellularLocation>
        <location evidence="1 7">Cell membrane</location>
        <topology evidence="1 7">Multi-pass membrane protein</topology>
    </subcellularLocation>
</comment>
<evidence type="ECO:0000256" key="3">
    <source>
        <dbReference type="ARBA" id="ARBA00022475"/>
    </source>
</evidence>
<organism evidence="9 10">
    <name type="scientific">Yanghanlia caeni</name>
    <dbReference type="NCBI Taxonomy" id="3064283"/>
    <lineage>
        <taxon>Bacteria</taxon>
        <taxon>Pseudomonadati</taxon>
        <taxon>Pseudomonadota</taxon>
        <taxon>Betaproteobacteria</taxon>
        <taxon>Burkholderiales</taxon>
        <taxon>Alcaligenaceae</taxon>
        <taxon>Yanghanlia</taxon>
    </lineage>
</organism>
<dbReference type="PANTHER" id="PTHR30151:SF20">
    <property type="entry name" value="ABC TRANSPORTER PERMEASE PROTEIN HI_0355-RELATED"/>
    <property type="match status" value="1"/>
</dbReference>
<feature type="transmembrane region" description="Helical" evidence="7">
    <location>
        <begin position="213"/>
        <end position="234"/>
    </location>
</feature>
<dbReference type="InterPro" id="IPR000515">
    <property type="entry name" value="MetI-like"/>
</dbReference>
<evidence type="ECO:0000313" key="9">
    <source>
        <dbReference type="EMBL" id="MDR4127146.1"/>
    </source>
</evidence>
<evidence type="ECO:0000256" key="7">
    <source>
        <dbReference type="RuleBase" id="RU363032"/>
    </source>
</evidence>
<dbReference type="Gene3D" id="1.10.3720.10">
    <property type="entry name" value="MetI-like"/>
    <property type="match status" value="1"/>
</dbReference>
<accession>A0ABU1D9W1</accession>
<gene>
    <name evidence="9" type="ORF">Q8947_14300</name>
</gene>
<dbReference type="PANTHER" id="PTHR30151">
    <property type="entry name" value="ALKANE SULFONATE ABC TRANSPORTER-RELATED, MEMBRANE SUBUNIT"/>
    <property type="match status" value="1"/>
</dbReference>
<evidence type="ECO:0000313" key="10">
    <source>
        <dbReference type="Proteomes" id="UP001232156"/>
    </source>
</evidence>
<dbReference type="PROSITE" id="PS50928">
    <property type="entry name" value="ABC_TM1"/>
    <property type="match status" value="1"/>
</dbReference>
<proteinExistence type="inferred from homology"/>
<dbReference type="InterPro" id="IPR035906">
    <property type="entry name" value="MetI-like_sf"/>
</dbReference>
<feature type="transmembrane region" description="Helical" evidence="7">
    <location>
        <begin position="122"/>
        <end position="144"/>
    </location>
</feature>
<dbReference type="EMBL" id="JAUZQE010000058">
    <property type="protein sequence ID" value="MDR4127146.1"/>
    <property type="molecule type" value="Genomic_DNA"/>
</dbReference>
<comment type="similarity">
    <text evidence="7">Belongs to the binding-protein-dependent transport system permease family.</text>
</comment>
<feature type="domain" description="ABC transmembrane type-1" evidence="8">
    <location>
        <begin position="84"/>
        <end position="268"/>
    </location>
</feature>
<evidence type="ECO:0000256" key="4">
    <source>
        <dbReference type="ARBA" id="ARBA00022692"/>
    </source>
</evidence>
<dbReference type="SUPFAM" id="SSF161098">
    <property type="entry name" value="MetI-like"/>
    <property type="match status" value="1"/>
</dbReference>